<dbReference type="Proteomes" id="UP001232019">
    <property type="component" value="Chromosome"/>
</dbReference>
<accession>A0AA52F019</accession>
<evidence type="ECO:0000256" key="1">
    <source>
        <dbReference type="SAM" id="MobiDB-lite"/>
    </source>
</evidence>
<gene>
    <name evidence="2" type="ORF">QYS47_28620</name>
</gene>
<sequence>MNRLFTLIFILLFLACGGNTDKKEINKKDSVRESTSLDSSKNSNFQKSQSKSKEVKSSDNDKKLIFSNSPSRERLELHGNTVLIIKLDSAEIEQLKKIKGEESFYTGADDLMWYNSKMLQKMDSFGIPVKYTDKDTVDLYSTDYKQTIVKDSTFYFYTYFYFDGQKLKRTNALELLTNSIGSKFQKTSNSSKKSVFIGVLNDFYESEGFYVELYYSENYSNEDINKLGENHSETIYQGEEMTRTKVPLDIAQKHLDVEFIDSMYVFNEIQEIIDSISLQNIEYLDAMIESNYIATYNHSKDLTEKLVISKTNHLKNLKKSPSFQKGKKSLVEELKLNIDPLAIGEVFELNHNKDSFHIFSYTDKEYNHHIFSLKNRNITDTIEQYQINRIRPVPLASEGKIYYIVYAAVPDTDHSWTQLLGIDLKTGKFVKTRGNRLKY</sequence>
<evidence type="ECO:0008006" key="3">
    <source>
        <dbReference type="Google" id="ProtNLM"/>
    </source>
</evidence>
<organism evidence="2">
    <name type="scientific">Marivirga arenosa</name>
    <dbReference type="NCBI Taxonomy" id="3059076"/>
    <lineage>
        <taxon>Bacteria</taxon>
        <taxon>Pseudomonadati</taxon>
        <taxon>Bacteroidota</taxon>
        <taxon>Cytophagia</taxon>
        <taxon>Cytophagales</taxon>
        <taxon>Marivirgaceae</taxon>
        <taxon>Marivirga</taxon>
    </lineage>
</organism>
<dbReference type="RefSeq" id="WP_322347459.1">
    <property type="nucleotide sequence ID" value="NZ_CP129968.2"/>
</dbReference>
<name>A0AA52F019_9BACT</name>
<dbReference type="InterPro" id="IPR018163">
    <property type="entry name" value="Thr/Ala-tRNA-synth_IIc_edit"/>
</dbReference>
<dbReference type="EMBL" id="CP129968">
    <property type="protein sequence ID" value="WNB17933.1"/>
    <property type="molecule type" value="Genomic_DNA"/>
</dbReference>
<protein>
    <recommendedName>
        <fullName evidence="3">Lipoprotein</fullName>
    </recommendedName>
</protein>
<evidence type="ECO:0000313" key="2">
    <source>
        <dbReference type="EMBL" id="WNB17933.1"/>
    </source>
</evidence>
<reference evidence="2" key="1">
    <citation type="submission" date="2023-08" db="EMBL/GenBank/DDBJ databases">
        <title>Comparative genomics and taxonomic characterization of three novel marine species of genus Marivirga.</title>
        <authorList>
            <person name="Muhammad N."/>
            <person name="Kim S.-G."/>
        </authorList>
    </citation>
    <scope>NUCLEOTIDE SEQUENCE</scope>
    <source>
        <strain evidence="2">BKB1-2</strain>
    </source>
</reference>
<dbReference type="SUPFAM" id="SSF55186">
    <property type="entry name" value="ThrRS/AlaRS common domain"/>
    <property type="match status" value="1"/>
</dbReference>
<dbReference type="AlphaFoldDB" id="A0AA52F019"/>
<proteinExistence type="predicted"/>
<feature type="region of interest" description="Disordered" evidence="1">
    <location>
        <begin position="27"/>
        <end position="56"/>
    </location>
</feature>
<dbReference type="KEGG" id="marp:QYS47_28620"/>
<feature type="compositionally biased region" description="Low complexity" evidence="1">
    <location>
        <begin position="39"/>
        <end position="49"/>
    </location>
</feature>
<dbReference type="PROSITE" id="PS51257">
    <property type="entry name" value="PROKAR_LIPOPROTEIN"/>
    <property type="match status" value="1"/>
</dbReference>
<dbReference type="GO" id="GO:0000166">
    <property type="term" value="F:nucleotide binding"/>
    <property type="evidence" value="ECO:0007669"/>
    <property type="project" value="InterPro"/>
</dbReference>